<keyword evidence="4" id="KW-1185">Reference proteome</keyword>
<dbReference type="SUPFAM" id="SSF51695">
    <property type="entry name" value="PLC-like phosphodiesterases"/>
    <property type="match status" value="1"/>
</dbReference>
<feature type="domain" description="Phosphatidylinositol-specific phospholipase C X" evidence="2">
    <location>
        <begin position="94"/>
        <end position="244"/>
    </location>
</feature>
<dbReference type="Proteomes" id="UP000030816">
    <property type="component" value="Unassembled WGS sequence"/>
</dbReference>
<keyword evidence="1" id="KW-0812">Transmembrane</keyword>
<dbReference type="GO" id="GO:0008081">
    <property type="term" value="F:phosphoric diester hydrolase activity"/>
    <property type="evidence" value="ECO:0007669"/>
    <property type="project" value="InterPro"/>
</dbReference>
<dbReference type="GeneID" id="63735581"/>
<name>A0A0B2X976_METAS</name>
<accession>A0A0B2X976</accession>
<dbReference type="InterPro" id="IPR000909">
    <property type="entry name" value="PLipase_C_PInositol-sp_X_dom"/>
</dbReference>
<reference evidence="3 4" key="1">
    <citation type="journal article" date="2014" name="Proc. Natl. Acad. Sci. U.S.A.">
        <title>Trajectory and genomic determinants of fungal-pathogen speciation and host adaptation.</title>
        <authorList>
            <person name="Hu X."/>
            <person name="Xiao G."/>
            <person name="Zheng P."/>
            <person name="Shang Y."/>
            <person name="Su Y."/>
            <person name="Zhang X."/>
            <person name="Liu X."/>
            <person name="Zhan S."/>
            <person name="St Leger R.J."/>
            <person name="Wang C."/>
        </authorList>
    </citation>
    <scope>NUCLEOTIDE SEQUENCE [LARGE SCALE GENOMIC DNA]</scope>
    <source>
        <strain evidence="3 4">ARSEF 1941</strain>
    </source>
</reference>
<keyword evidence="1" id="KW-0472">Membrane</keyword>
<dbReference type="GO" id="GO:0006629">
    <property type="term" value="P:lipid metabolic process"/>
    <property type="evidence" value="ECO:0007669"/>
    <property type="project" value="InterPro"/>
</dbReference>
<dbReference type="STRING" id="1081103.A0A0B2X976"/>
<gene>
    <name evidence="3" type="ORF">MAM_01126</name>
</gene>
<dbReference type="AlphaFoldDB" id="A0A0B2X976"/>
<sequence>MSILPNTAPALSSPSSLWKPRLLALRRRLPTLLVLLRLIAIILCATFTMLLLLYFMLGLAPYLANASTYWGYTCHSCFDIDKSHWPTWTQTVPDDFNVSSLSVPGTHDTMSYTIRSRRLRCQNWDLRTQLQAGIRYLDIRARLRDDRLHIYHADTPTGHSYVDVLVTVFDYLQDHPGEFIVMRLKEEGEPLGRNTMPFHGAFSNVRFTDPRIKDRWHAHWYVHNDSMPLPTVGQIRNKIFILQGFPSPEFQYGLRWDGPQMVLQDEWVLQDMNHIEEKMDAIVNHFEKANSAPLDNQHLYLSHLSASVGVLPIEAAAGTQNRSIEGLNDRTNQYIRQQFYEKGASRLGVVIIDFPGDSLVNIVLRRTGHAFHQV</sequence>
<dbReference type="Gene3D" id="3.20.20.190">
    <property type="entry name" value="Phosphatidylinositol (PI) phosphodiesterase"/>
    <property type="match status" value="1"/>
</dbReference>
<evidence type="ECO:0000313" key="3">
    <source>
        <dbReference type="EMBL" id="KHO02125.1"/>
    </source>
</evidence>
<dbReference type="SMART" id="SM00148">
    <property type="entry name" value="PLCXc"/>
    <property type="match status" value="1"/>
</dbReference>
<protein>
    <submittedName>
        <fullName evidence="3">1-phosphatidylinositol phosphodiesterase</fullName>
    </submittedName>
</protein>
<comment type="caution">
    <text evidence="3">The sequence shown here is derived from an EMBL/GenBank/DDBJ whole genome shotgun (WGS) entry which is preliminary data.</text>
</comment>
<keyword evidence="1" id="KW-1133">Transmembrane helix</keyword>
<evidence type="ECO:0000256" key="1">
    <source>
        <dbReference type="SAM" id="Phobius"/>
    </source>
</evidence>
<dbReference type="InterPro" id="IPR017946">
    <property type="entry name" value="PLC-like_Pdiesterase_TIM-brl"/>
</dbReference>
<dbReference type="PROSITE" id="PS50007">
    <property type="entry name" value="PIPLC_X_DOMAIN"/>
    <property type="match status" value="1"/>
</dbReference>
<dbReference type="Pfam" id="PF00388">
    <property type="entry name" value="PI-PLC-X"/>
    <property type="match status" value="1"/>
</dbReference>
<dbReference type="PANTHER" id="PTHR13593:SF113">
    <property type="entry name" value="SI:DKEY-266F7.9"/>
    <property type="match status" value="1"/>
</dbReference>
<dbReference type="EMBL" id="AZHE01000001">
    <property type="protein sequence ID" value="KHO02125.1"/>
    <property type="molecule type" value="Genomic_DNA"/>
</dbReference>
<evidence type="ECO:0000259" key="2">
    <source>
        <dbReference type="SMART" id="SM00148"/>
    </source>
</evidence>
<dbReference type="HOGENOM" id="CLU_024117_0_0_1"/>
<feature type="transmembrane region" description="Helical" evidence="1">
    <location>
        <begin position="34"/>
        <end position="57"/>
    </location>
</feature>
<evidence type="ECO:0000313" key="4">
    <source>
        <dbReference type="Proteomes" id="UP000030816"/>
    </source>
</evidence>
<dbReference type="CDD" id="cd08586">
    <property type="entry name" value="PI-PLCc_BcPLC_like"/>
    <property type="match status" value="1"/>
</dbReference>
<dbReference type="PANTHER" id="PTHR13593">
    <property type="match status" value="1"/>
</dbReference>
<organism evidence="3 4">
    <name type="scientific">Metarhizium album (strain ARSEF 1941)</name>
    <dbReference type="NCBI Taxonomy" id="1081103"/>
    <lineage>
        <taxon>Eukaryota</taxon>
        <taxon>Fungi</taxon>
        <taxon>Dikarya</taxon>
        <taxon>Ascomycota</taxon>
        <taxon>Pezizomycotina</taxon>
        <taxon>Sordariomycetes</taxon>
        <taxon>Hypocreomycetidae</taxon>
        <taxon>Hypocreales</taxon>
        <taxon>Clavicipitaceae</taxon>
        <taxon>Metarhizium</taxon>
    </lineage>
</organism>
<proteinExistence type="predicted"/>
<dbReference type="RefSeq" id="XP_040683190.1">
    <property type="nucleotide sequence ID" value="XM_040819925.1"/>
</dbReference>
<dbReference type="OrthoDB" id="1046782at2759"/>
<dbReference type="InterPro" id="IPR051057">
    <property type="entry name" value="PI-PLC_domain"/>
</dbReference>